<dbReference type="PROSITE" id="PS50067">
    <property type="entry name" value="KINESIN_MOTOR_2"/>
    <property type="match status" value="1"/>
</dbReference>
<dbReference type="PANTHER" id="PTHR47972">
    <property type="entry name" value="KINESIN-LIKE PROTEIN KLP-3"/>
    <property type="match status" value="1"/>
</dbReference>
<evidence type="ECO:0000256" key="6">
    <source>
        <dbReference type="PROSITE-ProRule" id="PRU00283"/>
    </source>
</evidence>
<name>A0A9Q1K3Z3_9CARY</name>
<evidence type="ECO:0000256" key="1">
    <source>
        <dbReference type="ARBA" id="ARBA00010899"/>
    </source>
</evidence>
<dbReference type="GO" id="GO:0003777">
    <property type="term" value="F:microtubule motor activity"/>
    <property type="evidence" value="ECO:0007669"/>
    <property type="project" value="InterPro"/>
</dbReference>
<keyword evidence="5 6" id="KW-0505">Motor protein</keyword>
<dbReference type="CDD" id="cd01366">
    <property type="entry name" value="KISc_C_terminal"/>
    <property type="match status" value="1"/>
</dbReference>
<reference evidence="11" key="1">
    <citation type="submission" date="2022-04" db="EMBL/GenBank/DDBJ databases">
        <title>Carnegiea gigantea Genome sequencing and assembly v2.</title>
        <authorList>
            <person name="Copetti D."/>
            <person name="Sanderson M.J."/>
            <person name="Burquez A."/>
            <person name="Wojciechowski M.F."/>
        </authorList>
    </citation>
    <scope>NUCLEOTIDE SEQUENCE</scope>
    <source>
        <strain evidence="11">SGP5-SGP5p</strain>
        <tissue evidence="11">Aerial part</tissue>
    </source>
</reference>
<dbReference type="SUPFAM" id="SSF52540">
    <property type="entry name" value="P-loop containing nucleoside triphosphate hydrolases"/>
    <property type="match status" value="1"/>
</dbReference>
<feature type="domain" description="Kinesin motor" evidence="10">
    <location>
        <begin position="492"/>
        <end position="828"/>
    </location>
</feature>
<evidence type="ECO:0000256" key="3">
    <source>
        <dbReference type="ARBA" id="ARBA00022741"/>
    </source>
</evidence>
<dbReference type="GO" id="GO:0005524">
    <property type="term" value="F:ATP binding"/>
    <property type="evidence" value="ECO:0007669"/>
    <property type="project" value="UniProtKB-UniRule"/>
</dbReference>
<feature type="binding site" evidence="6">
    <location>
        <begin position="577"/>
        <end position="584"/>
    </location>
    <ligand>
        <name>ATP</name>
        <dbReference type="ChEBI" id="CHEBI:30616"/>
    </ligand>
</feature>
<evidence type="ECO:0000256" key="8">
    <source>
        <dbReference type="SAM" id="Coils"/>
    </source>
</evidence>
<protein>
    <recommendedName>
        <fullName evidence="7">Kinesin-like protein</fullName>
    </recommendedName>
</protein>
<dbReference type="PROSITE" id="PS00411">
    <property type="entry name" value="KINESIN_MOTOR_1"/>
    <property type="match status" value="1"/>
</dbReference>
<dbReference type="InterPro" id="IPR036961">
    <property type="entry name" value="Kinesin_motor_dom_sf"/>
</dbReference>
<keyword evidence="4 6" id="KW-0067">ATP-binding</keyword>
<evidence type="ECO:0000313" key="12">
    <source>
        <dbReference type="Proteomes" id="UP001153076"/>
    </source>
</evidence>
<keyword evidence="3 6" id="KW-0547">Nucleotide-binding</keyword>
<feature type="coiled-coil region" evidence="8">
    <location>
        <begin position="233"/>
        <end position="270"/>
    </location>
</feature>
<dbReference type="InterPro" id="IPR019821">
    <property type="entry name" value="Kinesin_motor_CS"/>
</dbReference>
<comment type="caution">
    <text evidence="11">The sequence shown here is derived from an EMBL/GenBank/DDBJ whole genome shotgun (WGS) entry which is preliminary data.</text>
</comment>
<dbReference type="InterPro" id="IPR027417">
    <property type="entry name" value="P-loop_NTPase"/>
</dbReference>
<evidence type="ECO:0000256" key="9">
    <source>
        <dbReference type="SAM" id="MobiDB-lite"/>
    </source>
</evidence>
<dbReference type="GO" id="GO:0007018">
    <property type="term" value="P:microtubule-based movement"/>
    <property type="evidence" value="ECO:0007669"/>
    <property type="project" value="InterPro"/>
</dbReference>
<dbReference type="SMART" id="SM00129">
    <property type="entry name" value="KISc"/>
    <property type="match status" value="1"/>
</dbReference>
<dbReference type="GO" id="GO:0005874">
    <property type="term" value="C:microtubule"/>
    <property type="evidence" value="ECO:0007669"/>
    <property type="project" value="UniProtKB-KW"/>
</dbReference>
<evidence type="ECO:0000313" key="11">
    <source>
        <dbReference type="EMBL" id="KAJ8436207.1"/>
    </source>
</evidence>
<keyword evidence="2 7" id="KW-0493">Microtubule</keyword>
<dbReference type="InterPro" id="IPR027640">
    <property type="entry name" value="Kinesin-like_fam"/>
</dbReference>
<keyword evidence="8" id="KW-0175">Coiled coil</keyword>
<evidence type="ECO:0000256" key="2">
    <source>
        <dbReference type="ARBA" id="ARBA00022701"/>
    </source>
</evidence>
<dbReference type="FunFam" id="3.40.850.10:FF:000048">
    <property type="entry name" value="Kinesin-like protein"/>
    <property type="match status" value="1"/>
</dbReference>
<dbReference type="PRINTS" id="PR00380">
    <property type="entry name" value="KINESINHEAVY"/>
</dbReference>
<comment type="similarity">
    <text evidence="1">Belongs to the TRAFAC class myosin-kinesin ATPase superfamily. Kinesin family. KIN-14 subfamily.</text>
</comment>
<evidence type="ECO:0000256" key="5">
    <source>
        <dbReference type="ARBA" id="ARBA00023175"/>
    </source>
</evidence>
<dbReference type="Pfam" id="PF00225">
    <property type="entry name" value="Kinesin"/>
    <property type="match status" value="1"/>
</dbReference>
<dbReference type="AlphaFoldDB" id="A0A9Q1K3Z3"/>
<dbReference type="Proteomes" id="UP001153076">
    <property type="component" value="Unassembled WGS sequence"/>
</dbReference>
<evidence type="ECO:0000259" key="10">
    <source>
        <dbReference type="PROSITE" id="PS50067"/>
    </source>
</evidence>
<feature type="region of interest" description="Disordered" evidence="9">
    <location>
        <begin position="44"/>
        <end position="63"/>
    </location>
</feature>
<accession>A0A9Q1K3Z3</accession>
<organism evidence="11 12">
    <name type="scientific">Carnegiea gigantea</name>
    <dbReference type="NCBI Taxonomy" id="171969"/>
    <lineage>
        <taxon>Eukaryota</taxon>
        <taxon>Viridiplantae</taxon>
        <taxon>Streptophyta</taxon>
        <taxon>Embryophyta</taxon>
        <taxon>Tracheophyta</taxon>
        <taxon>Spermatophyta</taxon>
        <taxon>Magnoliopsida</taxon>
        <taxon>eudicotyledons</taxon>
        <taxon>Gunneridae</taxon>
        <taxon>Pentapetalae</taxon>
        <taxon>Caryophyllales</taxon>
        <taxon>Cactineae</taxon>
        <taxon>Cactaceae</taxon>
        <taxon>Cactoideae</taxon>
        <taxon>Echinocereeae</taxon>
        <taxon>Carnegiea</taxon>
    </lineage>
</organism>
<dbReference type="InterPro" id="IPR001752">
    <property type="entry name" value="Kinesin_motor_dom"/>
</dbReference>
<dbReference type="GO" id="GO:0008017">
    <property type="term" value="F:microtubule binding"/>
    <property type="evidence" value="ECO:0007669"/>
    <property type="project" value="InterPro"/>
</dbReference>
<feature type="coiled-coil region" evidence="8">
    <location>
        <begin position="328"/>
        <end position="362"/>
    </location>
</feature>
<feature type="coiled-coil region" evidence="8">
    <location>
        <begin position="177"/>
        <end position="204"/>
    </location>
</feature>
<evidence type="ECO:0000256" key="4">
    <source>
        <dbReference type="ARBA" id="ARBA00022840"/>
    </source>
</evidence>
<evidence type="ECO:0000256" key="7">
    <source>
        <dbReference type="RuleBase" id="RU000394"/>
    </source>
</evidence>
<dbReference type="PANTHER" id="PTHR47972:SF46">
    <property type="entry name" value="KINESIN-LIKE PROTEIN"/>
    <property type="match status" value="1"/>
</dbReference>
<sequence length="845" mass="95567">MMKLQNQFNGVEGLDQSRREIMVGPRSNGIRPRHAFAAVNGRRESFPLSAPPSAPTSNAGSDVAGLDFTREDVEALLNERMKTKNKFNYKERCEQMMDYIRRLRLCIRWFQEVEGGYLLEQENLRELLESAEKKCTEMGNNELSRSVIHRILRLSKCLITESERISAILEVLMQNKEEDLNAIIMELRKNYNLLQEKCAKEESDKLAVMDDLSREKEARIAAEKLQASLSVDLEKANQEQQSSTQKISSLNDMYKRLQEYNTSLQQYNTKLQTELSMTNETLKCVESEKAAIVENLSTLRGQFSSLQDHLTSFRVGSYASQEEAANQKEALVSEVGCLRMELQQARDERDRQLSQVLSLTEEVAKYKDFTGKSASELDCLTVKSNELEAKCSSRNEIVRTLQDQLAAAQKKLQMPALWLLLAFQMSDLSAIETRKQFEEQNLIICDLRNRLEDAELKLVEGEKLRKKLHNTILVVVSHRSLSPFDFQELKGNIRVFCRVRPLLSDESSNADTKVINFPTSTEAMGRGIDLLQNGQKHCFTFDKVFMPDASQEDVFVEISQLVQSALDGYKVCIFAYGQTGSGKTFTMMGRPGNANKKGLIPRSLEQIFETRQSLQSQGWKYELQVSMLEIYNETIRDLLATNKSYAMENGTSGKQYMIKHDANGNTHVSDLTIVDVRSTREVSYLLDKAAQSRSVGKTLMNEQSSRSHFVFTLRISGVNESTEQQVQGVLNLIDLAGSERLSKSGSTGDRLKETQAINKSLSSLSDVIFALAKREDHVPFRNSKLTYLLQPCLGGDSKTLMFVNISPDPSSLPESLCSLRFAARVNACEIGVPRRQTNARLSESR</sequence>
<gene>
    <name evidence="11" type="ORF">Cgig2_006894</name>
</gene>
<dbReference type="Gene3D" id="3.40.850.10">
    <property type="entry name" value="Kinesin motor domain"/>
    <property type="match status" value="1"/>
</dbReference>
<dbReference type="OrthoDB" id="3176171at2759"/>
<proteinExistence type="inferred from homology"/>
<dbReference type="EMBL" id="JAKOGI010000356">
    <property type="protein sequence ID" value="KAJ8436207.1"/>
    <property type="molecule type" value="Genomic_DNA"/>
</dbReference>
<keyword evidence="12" id="KW-1185">Reference proteome</keyword>